<evidence type="ECO:0000256" key="12">
    <source>
        <dbReference type="ARBA" id="ARBA00023239"/>
    </source>
</evidence>
<evidence type="ECO:0000259" key="20">
    <source>
        <dbReference type="Pfam" id="PF03328"/>
    </source>
</evidence>
<comment type="function">
    <text evidence="2">Represents a citryl-ACP lyase.</text>
</comment>
<dbReference type="AlphaFoldDB" id="A0A6L5XFE4"/>
<evidence type="ECO:0000313" key="21">
    <source>
        <dbReference type="EMBL" id="MSS18012.1"/>
    </source>
</evidence>
<evidence type="ECO:0000256" key="2">
    <source>
        <dbReference type="ARBA" id="ARBA00003671"/>
    </source>
</evidence>
<dbReference type="PANTHER" id="PTHR32308">
    <property type="entry name" value="LYASE BETA SUBUNIT, PUTATIVE (AFU_ORTHOLOGUE AFUA_4G13030)-RELATED"/>
    <property type="match status" value="1"/>
</dbReference>
<keyword evidence="12 21" id="KW-0456">Lyase</keyword>
<dbReference type="PANTHER" id="PTHR32308:SF10">
    <property type="entry name" value="CITRATE LYASE SUBUNIT BETA"/>
    <property type="match status" value="1"/>
</dbReference>
<keyword evidence="9" id="KW-0963">Cytoplasm</keyword>
<comment type="catalytic activity">
    <reaction evidence="15">
        <text>citrate = oxaloacetate + acetate</text>
        <dbReference type="Rhea" id="RHEA:10760"/>
        <dbReference type="ChEBI" id="CHEBI:16452"/>
        <dbReference type="ChEBI" id="CHEBI:16947"/>
        <dbReference type="ChEBI" id="CHEBI:30089"/>
        <dbReference type="EC" id="4.1.3.6"/>
    </reaction>
</comment>
<dbReference type="PIRSF" id="PIRSF015582">
    <property type="entry name" value="Cit_lyase_B"/>
    <property type="match status" value="1"/>
</dbReference>
<evidence type="ECO:0000256" key="16">
    <source>
        <dbReference type="ARBA" id="ARBA00049110"/>
    </source>
</evidence>
<dbReference type="InterPro" id="IPR005000">
    <property type="entry name" value="Aldolase/citrate-lyase_domain"/>
</dbReference>
<dbReference type="InterPro" id="IPR006475">
    <property type="entry name" value="Citrate_lyase_beta_bac"/>
</dbReference>
<evidence type="ECO:0000256" key="1">
    <source>
        <dbReference type="ARBA" id="ARBA00001946"/>
    </source>
</evidence>
<dbReference type="FunFam" id="3.20.20.60:FF:000008">
    <property type="entry name" value="Citrate (Pro-3S)-lyase subunit beta"/>
    <property type="match status" value="1"/>
</dbReference>
<dbReference type="Proteomes" id="UP000483362">
    <property type="component" value="Unassembled WGS sequence"/>
</dbReference>
<dbReference type="Pfam" id="PF03328">
    <property type="entry name" value="HpcH_HpaI"/>
    <property type="match status" value="1"/>
</dbReference>
<evidence type="ECO:0000256" key="9">
    <source>
        <dbReference type="ARBA" id="ARBA00022490"/>
    </source>
</evidence>
<feature type="binding site" evidence="17">
    <location>
        <position position="129"/>
    </location>
    <ligand>
        <name>substrate</name>
    </ligand>
</feature>
<reference evidence="21 22" key="1">
    <citation type="submission" date="2019-08" db="EMBL/GenBank/DDBJ databases">
        <title>In-depth cultivation of the pig gut microbiome towards novel bacterial diversity and tailored functional studies.</title>
        <authorList>
            <person name="Wylensek D."/>
            <person name="Hitch T.C.A."/>
            <person name="Clavel T."/>
        </authorList>
    </citation>
    <scope>NUCLEOTIDE SEQUENCE [LARGE SCALE GENOMIC DNA]</scope>
    <source>
        <strain evidence="21 22">Oil-RF-744-WCA-WT-10</strain>
    </source>
</reference>
<evidence type="ECO:0000256" key="4">
    <source>
        <dbReference type="ARBA" id="ARBA00005549"/>
    </source>
</evidence>
<dbReference type="GO" id="GO:0006107">
    <property type="term" value="P:oxaloacetate metabolic process"/>
    <property type="evidence" value="ECO:0007669"/>
    <property type="project" value="TreeGrafter"/>
</dbReference>
<dbReference type="GO" id="GO:0000287">
    <property type="term" value="F:magnesium ion binding"/>
    <property type="evidence" value="ECO:0007669"/>
    <property type="project" value="TreeGrafter"/>
</dbReference>
<keyword evidence="10 18" id="KW-0479">Metal-binding</keyword>
<feature type="domain" description="HpcH/HpaI aldolase/citrate lyase" evidence="20">
    <location>
        <begin position="6"/>
        <end position="224"/>
    </location>
</feature>
<evidence type="ECO:0000256" key="15">
    <source>
        <dbReference type="ARBA" id="ARBA00048308"/>
    </source>
</evidence>
<evidence type="ECO:0000256" key="14">
    <source>
        <dbReference type="ARBA" id="ARBA00032495"/>
    </source>
</evidence>
<evidence type="ECO:0000256" key="8">
    <source>
        <dbReference type="ARBA" id="ARBA00015712"/>
    </source>
</evidence>
<evidence type="ECO:0000256" key="7">
    <source>
        <dbReference type="ARBA" id="ARBA00012914"/>
    </source>
</evidence>
<comment type="subunit">
    <text evidence="5">Oligomer with a subunit composition of (alpha,beta,gamma)6.</text>
</comment>
<evidence type="ECO:0000256" key="5">
    <source>
        <dbReference type="ARBA" id="ARBA00011382"/>
    </source>
</evidence>
<dbReference type="GO" id="GO:0006084">
    <property type="term" value="P:acetyl-CoA metabolic process"/>
    <property type="evidence" value="ECO:0007669"/>
    <property type="project" value="InterPro"/>
</dbReference>
<name>A0A6L5XFE4_9BACT</name>
<comment type="subcellular location">
    <subcellularLocation>
        <location evidence="3">Cytoplasm</location>
    </subcellularLocation>
</comment>
<evidence type="ECO:0000256" key="13">
    <source>
        <dbReference type="ARBA" id="ARBA00030255"/>
    </source>
</evidence>
<dbReference type="GO" id="GO:0005737">
    <property type="term" value="C:cytoplasm"/>
    <property type="evidence" value="ECO:0007669"/>
    <property type="project" value="UniProtKB-SubCell"/>
</dbReference>
<proteinExistence type="inferred from homology"/>
<comment type="caution">
    <text evidence="21">The sequence shown here is derived from an EMBL/GenBank/DDBJ whole genome shotgun (WGS) entry which is preliminary data.</text>
</comment>
<feature type="binding site" evidence="17">
    <location>
        <position position="67"/>
    </location>
    <ligand>
        <name>substrate</name>
    </ligand>
</feature>
<gene>
    <name evidence="21" type="primary">citE</name>
    <name evidence="21" type="ORF">FYJ29_09625</name>
</gene>
<feature type="binding site" evidence="18">
    <location>
        <position position="156"/>
    </location>
    <ligand>
        <name>Mg(2+)</name>
        <dbReference type="ChEBI" id="CHEBI:18420"/>
    </ligand>
</feature>
<dbReference type="GO" id="GO:0008816">
    <property type="term" value="F:citryl-CoA lyase activity"/>
    <property type="evidence" value="ECO:0007669"/>
    <property type="project" value="UniProtKB-EC"/>
</dbReference>
<dbReference type="GO" id="GO:0009346">
    <property type="term" value="C:ATP-independent citrate lyase complex"/>
    <property type="evidence" value="ECO:0007669"/>
    <property type="project" value="InterPro"/>
</dbReference>
<evidence type="ECO:0000256" key="10">
    <source>
        <dbReference type="ARBA" id="ARBA00022723"/>
    </source>
</evidence>
<organism evidence="21 22">
    <name type="scientific">Sodaliphilus pleomorphus</name>
    <dbReference type="NCBI Taxonomy" id="2606626"/>
    <lineage>
        <taxon>Bacteria</taxon>
        <taxon>Pseudomonadati</taxon>
        <taxon>Bacteroidota</taxon>
        <taxon>Bacteroidia</taxon>
        <taxon>Bacteroidales</taxon>
        <taxon>Muribaculaceae</taxon>
        <taxon>Sodaliphilus</taxon>
    </lineage>
</organism>
<dbReference type="GO" id="GO:0008815">
    <property type="term" value="F:citrate (pro-3S)-lyase activity"/>
    <property type="evidence" value="ECO:0007669"/>
    <property type="project" value="UniProtKB-EC"/>
</dbReference>
<evidence type="ECO:0000256" key="17">
    <source>
        <dbReference type="PIRSR" id="PIRSR015582-1"/>
    </source>
</evidence>
<dbReference type="NCBIfam" id="TIGR01588">
    <property type="entry name" value="citE"/>
    <property type="match status" value="1"/>
</dbReference>
<evidence type="ECO:0000313" key="22">
    <source>
        <dbReference type="Proteomes" id="UP000483362"/>
    </source>
</evidence>
<keyword evidence="19" id="KW-0175">Coiled coil</keyword>
<dbReference type="EC" id="4.1.3.34" evidence="6"/>
<keyword evidence="11 18" id="KW-0460">Magnesium</keyword>
<comment type="catalytic activity">
    <reaction evidence="16">
        <text>(3S)-citryl-CoA = oxaloacetate + acetyl-CoA</text>
        <dbReference type="Rhea" id="RHEA:20812"/>
        <dbReference type="ChEBI" id="CHEBI:16452"/>
        <dbReference type="ChEBI" id="CHEBI:57288"/>
        <dbReference type="ChEBI" id="CHEBI:57321"/>
        <dbReference type="EC" id="4.1.3.34"/>
    </reaction>
</comment>
<evidence type="ECO:0000256" key="3">
    <source>
        <dbReference type="ARBA" id="ARBA00004496"/>
    </source>
</evidence>
<evidence type="ECO:0000256" key="19">
    <source>
        <dbReference type="SAM" id="Coils"/>
    </source>
</evidence>
<accession>A0A6L5XFE4</accession>
<comment type="cofactor">
    <cofactor evidence="1">
        <name>Mg(2+)</name>
        <dbReference type="ChEBI" id="CHEBI:18420"/>
    </cofactor>
</comment>
<dbReference type="Gene3D" id="3.20.20.60">
    <property type="entry name" value="Phosphoenolpyruvate-binding domains"/>
    <property type="match status" value="1"/>
</dbReference>
<evidence type="ECO:0000256" key="11">
    <source>
        <dbReference type="ARBA" id="ARBA00022842"/>
    </source>
</evidence>
<dbReference type="EC" id="4.1.3.6" evidence="7"/>
<dbReference type="SUPFAM" id="SSF51621">
    <property type="entry name" value="Phosphoenolpyruvate/pyruvate domain"/>
    <property type="match status" value="1"/>
</dbReference>
<feature type="coiled-coil region" evidence="19">
    <location>
        <begin position="95"/>
        <end position="122"/>
    </location>
</feature>
<dbReference type="InterPro" id="IPR040442">
    <property type="entry name" value="Pyrv_kinase-like_dom_sf"/>
</dbReference>
<dbReference type="RefSeq" id="WP_154328800.1">
    <property type="nucleotide sequence ID" value="NZ_CP045696.1"/>
</dbReference>
<feature type="binding site" evidence="18">
    <location>
        <position position="129"/>
    </location>
    <ligand>
        <name>Mg(2+)</name>
        <dbReference type="ChEBI" id="CHEBI:18420"/>
    </ligand>
</feature>
<protein>
    <recommendedName>
        <fullName evidence="8">Citrate lyase subunit beta</fullName>
        <ecNumber evidence="6">4.1.3.34</ecNumber>
        <ecNumber evidence="7">4.1.3.6</ecNumber>
    </recommendedName>
    <alternativeName>
        <fullName evidence="13">Citrate (pro-3S)-lyase subunit beta</fullName>
    </alternativeName>
    <alternativeName>
        <fullName evidence="14">Citryl-CoA lyase subunit</fullName>
    </alternativeName>
</protein>
<evidence type="ECO:0000256" key="6">
    <source>
        <dbReference type="ARBA" id="ARBA00012258"/>
    </source>
</evidence>
<dbReference type="InterPro" id="IPR011206">
    <property type="entry name" value="Citrate_lyase_beta/mcl1/mcl2"/>
</dbReference>
<dbReference type="InterPro" id="IPR015813">
    <property type="entry name" value="Pyrv/PenolPyrv_kinase-like_dom"/>
</dbReference>
<keyword evidence="22" id="KW-1185">Reference proteome</keyword>
<sequence length="296" mass="32307">MERLRRTMMFVPGNNPGMMQDAFIYGPDSIMLDLEDSVTMAEKDSARLLVYNALKTIDYGNTEMVVRINPLNTPYGKKDIEAVVKAGVDVIRMPKTETAEEVVEVEREIEKVEKEIGCLGRTQIMAAIESALGIVNAYAIATASKRMMGIALGAEDYSANLKTQRTPGGAELLLARETIVVAARAAGIAALDTVYSNLNDMDTFRKEVELIKTLGFDGKSIINPRQIEIVNEVFTPSEKAIEKSKVILAAIKEAEQRGSGVIAVNGKMIDRPVVLRAQRTIDLAIASGVLSKEELS</sequence>
<dbReference type="EMBL" id="VULT01000015">
    <property type="protein sequence ID" value="MSS18012.1"/>
    <property type="molecule type" value="Genomic_DNA"/>
</dbReference>
<comment type="similarity">
    <text evidence="4">Belongs to the HpcH/HpaI aldolase family. Citrate lyase beta subunit subfamily.</text>
</comment>
<evidence type="ECO:0000256" key="18">
    <source>
        <dbReference type="PIRSR" id="PIRSR015582-2"/>
    </source>
</evidence>